<dbReference type="Proteomes" id="UP001147700">
    <property type="component" value="Unassembled WGS sequence"/>
</dbReference>
<keyword evidence="3" id="KW-1185">Reference proteome</keyword>
<feature type="transmembrane region" description="Helical" evidence="1">
    <location>
        <begin position="21"/>
        <end position="41"/>
    </location>
</feature>
<feature type="non-terminal residue" evidence="2">
    <location>
        <position position="1"/>
    </location>
</feature>
<keyword evidence="1" id="KW-1133">Transmembrane helix</keyword>
<evidence type="ECO:0000256" key="1">
    <source>
        <dbReference type="SAM" id="Phobius"/>
    </source>
</evidence>
<sequence length="74" mass="7751">PARRAPAGPPPRKEGGGAGKWLALVLVLLLVAGGAFAYTQLGGGDRQPQLNEEVRGTVPEAIDSFKQLVEDNTQ</sequence>
<dbReference type="EMBL" id="JAPCID010000112">
    <property type="protein sequence ID" value="MDA0142589.1"/>
    <property type="molecule type" value="Genomic_DNA"/>
</dbReference>
<organism evidence="2 3">
    <name type="scientific">Solirubrobacter deserti</name>
    <dbReference type="NCBI Taxonomy" id="2282478"/>
    <lineage>
        <taxon>Bacteria</taxon>
        <taxon>Bacillati</taxon>
        <taxon>Actinomycetota</taxon>
        <taxon>Thermoleophilia</taxon>
        <taxon>Solirubrobacterales</taxon>
        <taxon>Solirubrobacteraceae</taxon>
        <taxon>Solirubrobacter</taxon>
    </lineage>
</organism>
<gene>
    <name evidence="2" type="ORF">OJ962_34205</name>
</gene>
<keyword evidence="1" id="KW-0472">Membrane</keyword>
<accession>A0ABT4RVH5</accession>
<name>A0ABT4RVH5_9ACTN</name>
<evidence type="ECO:0000313" key="2">
    <source>
        <dbReference type="EMBL" id="MDA0142589.1"/>
    </source>
</evidence>
<reference evidence="2" key="1">
    <citation type="submission" date="2022-10" db="EMBL/GenBank/DDBJ databases">
        <title>The WGS of Solirubrobacter sp. CPCC 204708.</title>
        <authorList>
            <person name="Jiang Z."/>
        </authorList>
    </citation>
    <scope>NUCLEOTIDE SEQUENCE</scope>
    <source>
        <strain evidence="2">CPCC 204708</strain>
    </source>
</reference>
<evidence type="ECO:0000313" key="3">
    <source>
        <dbReference type="Proteomes" id="UP001147700"/>
    </source>
</evidence>
<comment type="caution">
    <text evidence="2">The sequence shown here is derived from an EMBL/GenBank/DDBJ whole genome shotgun (WGS) entry which is preliminary data.</text>
</comment>
<protein>
    <submittedName>
        <fullName evidence="2">Uncharacterized protein</fullName>
    </submittedName>
</protein>
<proteinExistence type="predicted"/>
<keyword evidence="1" id="KW-0812">Transmembrane</keyword>